<keyword evidence="2" id="KW-0805">Transcription regulation</keyword>
<name>A0A9W6M8C9_9MICO</name>
<dbReference type="EMBL" id="BSET01000001">
    <property type="protein sequence ID" value="GLK01116.1"/>
    <property type="molecule type" value="Genomic_DNA"/>
</dbReference>
<reference evidence="6" key="1">
    <citation type="journal article" date="2014" name="Int. J. Syst. Evol. Microbiol.">
        <title>Complete genome sequence of Corynebacterium casei LMG S-19264T (=DSM 44701T), isolated from a smear-ripened cheese.</title>
        <authorList>
            <consortium name="US DOE Joint Genome Institute (JGI-PGF)"/>
            <person name="Walter F."/>
            <person name="Albersmeier A."/>
            <person name="Kalinowski J."/>
            <person name="Ruckert C."/>
        </authorList>
    </citation>
    <scope>NUCLEOTIDE SEQUENCE</scope>
    <source>
        <strain evidence="6">VKM Ac-1958</strain>
    </source>
</reference>
<dbReference type="Gene3D" id="3.40.50.1360">
    <property type="match status" value="1"/>
</dbReference>
<proteinExistence type="inferred from homology"/>
<keyword evidence="7" id="KW-1185">Reference proteome</keyword>
<dbReference type="PANTHER" id="PTHR34294:SF1">
    <property type="entry name" value="TRANSCRIPTIONAL REGULATOR LSRR"/>
    <property type="match status" value="1"/>
</dbReference>
<dbReference type="InterPro" id="IPR007324">
    <property type="entry name" value="Sugar-bd_dom_put"/>
</dbReference>
<dbReference type="Proteomes" id="UP001142325">
    <property type="component" value="Unassembled WGS sequence"/>
</dbReference>
<dbReference type="SUPFAM" id="SSF100950">
    <property type="entry name" value="NagB/RpiA/CoA transferase-like"/>
    <property type="match status" value="1"/>
</dbReference>
<reference evidence="6" key="2">
    <citation type="submission" date="2023-01" db="EMBL/GenBank/DDBJ databases">
        <authorList>
            <person name="Sun Q."/>
            <person name="Evtushenko L."/>
        </authorList>
    </citation>
    <scope>NUCLEOTIDE SEQUENCE</scope>
    <source>
        <strain evidence="6">VKM Ac-1958</strain>
    </source>
</reference>
<dbReference type="PANTHER" id="PTHR34294">
    <property type="entry name" value="TRANSCRIPTIONAL REGULATOR-RELATED"/>
    <property type="match status" value="1"/>
</dbReference>
<dbReference type="InterPro" id="IPR036388">
    <property type="entry name" value="WH-like_DNA-bd_sf"/>
</dbReference>
<dbReference type="AlphaFoldDB" id="A0A9W6M8C9"/>
<sequence>MATQPPSVELFDDELMLRVARSYYLDDHSKVQIAAETGLSRWQVARLISTARTRGFVRIQVGDPSEENEELGRRLAAHLRLKSAIVISRADESAHSPTIDGIGRALAALLAEEVHAGQTIGLTWSRAIEAMTHHLDRLAPCDVVQLAGALTFSGDRLGSVEVIRQVARVAEGTAHPMYAPLFVGDLDAAAALRQQPEIAECLERVSSLDVAVVSVGTWEETGSALYPIVPREMAEAARSAGAVGEVSGRVFDAEGRCVSSDIDDRVIGATLDALRDVPHIIATSYGSHRAAATTAAARSGLIDVLVADELLARAILGTENTH</sequence>
<dbReference type="InterPro" id="IPR051054">
    <property type="entry name" value="SorC_transcr_regulators"/>
</dbReference>
<evidence type="ECO:0000256" key="3">
    <source>
        <dbReference type="ARBA" id="ARBA00023125"/>
    </source>
</evidence>
<evidence type="ECO:0000256" key="4">
    <source>
        <dbReference type="ARBA" id="ARBA00023163"/>
    </source>
</evidence>
<accession>A0A9W6M8C9</accession>
<dbReference type="GO" id="GO:0030246">
    <property type="term" value="F:carbohydrate binding"/>
    <property type="evidence" value="ECO:0007669"/>
    <property type="project" value="InterPro"/>
</dbReference>
<evidence type="ECO:0000313" key="7">
    <source>
        <dbReference type="Proteomes" id="UP001142325"/>
    </source>
</evidence>
<organism evidence="6 7">
    <name type="scientific">Microbacterium keratanolyticum</name>
    <dbReference type="NCBI Taxonomy" id="67574"/>
    <lineage>
        <taxon>Bacteria</taxon>
        <taxon>Bacillati</taxon>
        <taxon>Actinomycetota</taxon>
        <taxon>Actinomycetes</taxon>
        <taxon>Micrococcales</taxon>
        <taxon>Microbacteriaceae</taxon>
        <taxon>Microbacterium</taxon>
    </lineage>
</organism>
<keyword evidence="3" id="KW-0238">DNA-binding</keyword>
<evidence type="ECO:0000256" key="2">
    <source>
        <dbReference type="ARBA" id="ARBA00023015"/>
    </source>
</evidence>
<comment type="caution">
    <text evidence="6">The sequence shown here is derived from an EMBL/GenBank/DDBJ whole genome shotgun (WGS) entry which is preliminary data.</text>
</comment>
<feature type="domain" description="Sugar-binding" evidence="5">
    <location>
        <begin position="66"/>
        <end position="316"/>
    </location>
</feature>
<protein>
    <submittedName>
        <fullName evidence="6">Transcriptional regulator</fullName>
    </submittedName>
</protein>
<evidence type="ECO:0000256" key="1">
    <source>
        <dbReference type="ARBA" id="ARBA00010466"/>
    </source>
</evidence>
<comment type="similarity">
    <text evidence="1">Belongs to the SorC transcriptional regulatory family.</text>
</comment>
<keyword evidence="4" id="KW-0804">Transcription</keyword>
<gene>
    <name evidence="6" type="ORF">GCM10017596_08310</name>
</gene>
<dbReference type="Gene3D" id="1.10.10.10">
    <property type="entry name" value="Winged helix-like DNA-binding domain superfamily/Winged helix DNA-binding domain"/>
    <property type="match status" value="1"/>
</dbReference>
<dbReference type="Pfam" id="PF04198">
    <property type="entry name" value="Sugar-bind"/>
    <property type="match status" value="1"/>
</dbReference>
<evidence type="ECO:0000259" key="5">
    <source>
        <dbReference type="Pfam" id="PF04198"/>
    </source>
</evidence>
<dbReference type="RefSeq" id="WP_204938772.1">
    <property type="nucleotide sequence ID" value="NZ_BAAAUM010000001.1"/>
</dbReference>
<dbReference type="GO" id="GO:0003677">
    <property type="term" value="F:DNA binding"/>
    <property type="evidence" value="ECO:0007669"/>
    <property type="project" value="UniProtKB-KW"/>
</dbReference>
<evidence type="ECO:0000313" key="6">
    <source>
        <dbReference type="EMBL" id="GLK01116.1"/>
    </source>
</evidence>
<dbReference type="InterPro" id="IPR037171">
    <property type="entry name" value="NagB/RpiA_transferase-like"/>
</dbReference>